<evidence type="ECO:0000313" key="1">
    <source>
        <dbReference type="EMBL" id="CCC82144.1"/>
    </source>
</evidence>
<dbReference type="eggNOG" id="arCOG14047">
    <property type="taxonomic scope" value="Archaea"/>
</dbReference>
<dbReference type="Proteomes" id="UP000002654">
    <property type="component" value="Chromosome"/>
</dbReference>
<keyword evidence="2" id="KW-1185">Reference proteome</keyword>
<protein>
    <submittedName>
        <fullName evidence="1">Uncharacterized protein</fullName>
    </submittedName>
</protein>
<dbReference type="PaxDb" id="768679-TTX_1516"/>
<dbReference type="KEGG" id="ttn:TTX_1516"/>
<evidence type="ECO:0000313" key="2">
    <source>
        <dbReference type="Proteomes" id="UP000002654"/>
    </source>
</evidence>
<dbReference type="PATRIC" id="fig|768679.9.peg.1536"/>
<proteinExistence type="predicted"/>
<accession>G4RKP9</accession>
<name>G4RKP9_THETK</name>
<dbReference type="AlphaFoldDB" id="G4RKP9"/>
<reference evidence="1 2" key="1">
    <citation type="journal article" date="2011" name="PLoS ONE">
        <title>The complete genome sequence of Thermoproteus tenax: a physiologically versatile member of the Crenarchaeota.</title>
        <authorList>
            <person name="Siebers B."/>
            <person name="Zaparty M."/>
            <person name="Raddatz G."/>
            <person name="Tjaden B."/>
            <person name="Albers S.V."/>
            <person name="Bell S.D."/>
            <person name="Blombach F."/>
            <person name="Kletzin A."/>
            <person name="Kyrpides N."/>
            <person name="Lanz C."/>
            <person name="Plagens A."/>
            <person name="Rampp M."/>
            <person name="Rosinus A."/>
            <person name="von Jan M."/>
            <person name="Makarova K.S."/>
            <person name="Klenk H.P."/>
            <person name="Schuster S.C."/>
            <person name="Hensel R."/>
        </authorList>
    </citation>
    <scope>NUCLEOTIDE SEQUENCE [LARGE SCALE GENOMIC DNA]</scope>
    <source>
        <strain evidence="2">ATCC 35583 / DSM 2078 / JCM 9277 / NBRC 100435 / Kra 1</strain>
    </source>
</reference>
<organism evidence="1 2">
    <name type="scientific">Thermoproteus tenax (strain ATCC 35583 / DSM 2078 / JCM 9277 / NBRC 100435 / Kra 1)</name>
    <dbReference type="NCBI Taxonomy" id="768679"/>
    <lineage>
        <taxon>Archaea</taxon>
        <taxon>Thermoproteota</taxon>
        <taxon>Thermoprotei</taxon>
        <taxon>Thermoproteales</taxon>
        <taxon>Thermoproteaceae</taxon>
        <taxon>Thermoproteus</taxon>
    </lineage>
</organism>
<gene>
    <name evidence="1" type="ordered locus">TTX_1516</name>
</gene>
<dbReference type="EMBL" id="FN869859">
    <property type="protein sequence ID" value="CCC82144.1"/>
    <property type="molecule type" value="Genomic_DNA"/>
</dbReference>
<dbReference type="HOGENOM" id="CLU_1891555_0_0_2"/>
<sequence>MFDMISLIGKYEVNLDFHNKYILIKQNNNIIYFIRFNDIISKFYRIANTLQELDRGPVGLALRLEACNDWTATVSPKLTGSGWIVDYGQRKIIAARCLNGSCILAERCVMPDIYYLDNKTYDGEVLAALTSLRLVEF</sequence>